<dbReference type="RefSeq" id="WP_065931344.1">
    <property type="nucleotide sequence ID" value="NZ_FNOX01000007.1"/>
</dbReference>
<protein>
    <submittedName>
        <fullName evidence="2">Uncharacterized protein</fullName>
    </submittedName>
</protein>
<dbReference type="AlphaFoldDB" id="A0A1H3Q6E9"/>
<organism evidence="2 3">
    <name type="scientific">Pseudomonas salomonii</name>
    <dbReference type="NCBI Taxonomy" id="191391"/>
    <lineage>
        <taxon>Bacteria</taxon>
        <taxon>Pseudomonadati</taxon>
        <taxon>Pseudomonadota</taxon>
        <taxon>Gammaproteobacteria</taxon>
        <taxon>Pseudomonadales</taxon>
        <taxon>Pseudomonadaceae</taxon>
        <taxon>Pseudomonas</taxon>
    </lineage>
</organism>
<reference evidence="2 3" key="1">
    <citation type="submission" date="2016-10" db="EMBL/GenBank/DDBJ databases">
        <authorList>
            <person name="de Groot N.N."/>
        </authorList>
    </citation>
    <scope>NUCLEOTIDE SEQUENCE [LARGE SCALE GENOMIC DNA]</scope>
    <source>
        <strain evidence="2 3">ICMP 14252</strain>
    </source>
</reference>
<accession>A0A1H3Q6E9</accession>
<proteinExistence type="predicted"/>
<dbReference type="EMBL" id="JACAQV010000003">
    <property type="protein sequence ID" value="NWF06266.1"/>
    <property type="molecule type" value="Genomic_DNA"/>
</dbReference>
<gene>
    <name evidence="1" type="ORF">HX810_01080</name>
    <name evidence="2" type="ORF">SAMN05216247_1074</name>
</gene>
<dbReference type="EMBL" id="FNOX01000007">
    <property type="protein sequence ID" value="SDZ08956.1"/>
    <property type="molecule type" value="Genomic_DNA"/>
</dbReference>
<reference evidence="1 4" key="2">
    <citation type="submission" date="2020-04" db="EMBL/GenBank/DDBJ databases">
        <title>Molecular characterization of pseudomonads from Agaricus bisporus reveal novel blotch 2 pathogens in Western Europe.</title>
        <authorList>
            <person name="Taparia T."/>
            <person name="Krijger M."/>
            <person name="Haynes E."/>
            <person name="Elpinstone J.G."/>
            <person name="Noble R."/>
            <person name="Van Der Wolf J."/>
        </authorList>
    </citation>
    <scope>NUCLEOTIDE SEQUENCE [LARGE SCALE GENOMIC DNA]</scope>
    <source>
        <strain evidence="1 4">IPO3765</strain>
    </source>
</reference>
<evidence type="ECO:0000313" key="1">
    <source>
        <dbReference type="EMBL" id="NWF06266.1"/>
    </source>
</evidence>
<dbReference type="Proteomes" id="UP000561369">
    <property type="component" value="Unassembled WGS sequence"/>
</dbReference>
<evidence type="ECO:0000313" key="2">
    <source>
        <dbReference type="EMBL" id="SDZ08956.1"/>
    </source>
</evidence>
<dbReference type="Proteomes" id="UP000182902">
    <property type="component" value="Unassembled WGS sequence"/>
</dbReference>
<name>A0A1H3Q6E9_9PSED</name>
<evidence type="ECO:0000313" key="3">
    <source>
        <dbReference type="Proteomes" id="UP000182902"/>
    </source>
</evidence>
<evidence type="ECO:0000313" key="4">
    <source>
        <dbReference type="Proteomes" id="UP000561369"/>
    </source>
</evidence>
<sequence>MILKEVYLYPDLTEYSDEIIHPFRDQSRSVCNFLERHLSAQKFETVGFKKICFVGTKQTTQEVYVNSSGALIVPVTMDEVAYKNCVTSDELNEFFISLLLNGLAKAIKHIALPAALFKDTLDEFRRNHFKNEWVFKSKKIKTPACTCVLECRLTIDFFFLSFKVLKNNTCVLDKEILRTAPDEVVFLPYLKDIKEENGRIKVIDKSGMAFYITTAASLDKL</sequence>